<evidence type="ECO:0000313" key="2">
    <source>
        <dbReference type="Proteomes" id="UP000078512"/>
    </source>
</evidence>
<name>A0A197JAL2_9FUNG</name>
<dbReference type="AlphaFoldDB" id="A0A197JAL2"/>
<dbReference type="EMBL" id="KV442224">
    <property type="protein sequence ID" value="OAQ22145.1"/>
    <property type="molecule type" value="Genomic_DNA"/>
</dbReference>
<proteinExistence type="predicted"/>
<gene>
    <name evidence="1" type="ORF">K457DRAFT_409486</name>
</gene>
<organism evidence="1 2">
    <name type="scientific">Linnemannia elongata AG-77</name>
    <dbReference type="NCBI Taxonomy" id="1314771"/>
    <lineage>
        <taxon>Eukaryota</taxon>
        <taxon>Fungi</taxon>
        <taxon>Fungi incertae sedis</taxon>
        <taxon>Mucoromycota</taxon>
        <taxon>Mortierellomycotina</taxon>
        <taxon>Mortierellomycetes</taxon>
        <taxon>Mortierellales</taxon>
        <taxon>Mortierellaceae</taxon>
        <taxon>Linnemannia</taxon>
    </lineage>
</organism>
<sequence>MGKVYRYLNNPDVHRRECALHHYNPGNILVQSRTGTSVGYRIYKNLAEMYHAHTSLHAVKRTFSEIIMEGPQKFRLDIDTHIRDPSDMAILVRTITKVLKGILPWWVPRVLVYNIVSSHHIVIPGLSMETSGCCHMVATIIQHKLYRKLPYVADAIDMGVYKGTQAFRLEGSTKHMQYRWKYLVDTQEISTLETFKEGIIGYTIGCKQVDTDDIVAYAVNISRVYSPVETMDRHSGERHTIMDTSAFTVRKRMGDMTILDRIRPSYCSKCMRTHDHENAYMVGDRIYCRRSGR</sequence>
<dbReference type="Proteomes" id="UP000078512">
    <property type="component" value="Unassembled WGS sequence"/>
</dbReference>
<dbReference type="OrthoDB" id="10267435at2759"/>
<accession>A0A197JAL2</accession>
<keyword evidence="2" id="KW-1185">Reference proteome</keyword>
<reference evidence="1 2" key="1">
    <citation type="submission" date="2016-05" db="EMBL/GenBank/DDBJ databases">
        <title>Genome sequencing reveals origins of a unique bacterial endosymbiosis in the earliest lineages of terrestrial Fungi.</title>
        <authorList>
            <consortium name="DOE Joint Genome Institute"/>
            <person name="Uehling J."/>
            <person name="Gryganskyi A."/>
            <person name="Hameed K."/>
            <person name="Tschaplinski T."/>
            <person name="Misztal P."/>
            <person name="Wu S."/>
            <person name="Desiro A."/>
            <person name="Vande Pol N."/>
            <person name="Du Z.-Y."/>
            <person name="Zienkiewicz A."/>
            <person name="Zienkiewicz K."/>
            <person name="Morin E."/>
            <person name="Tisserant E."/>
            <person name="Splivallo R."/>
            <person name="Hainaut M."/>
            <person name="Henrissat B."/>
            <person name="Ohm R."/>
            <person name="Kuo A."/>
            <person name="Yan J."/>
            <person name="Lipzen A."/>
            <person name="Nolan M."/>
            <person name="Labutti K."/>
            <person name="Barry K."/>
            <person name="Goldstein A."/>
            <person name="Labbe J."/>
            <person name="Schadt C."/>
            <person name="Tuskan G."/>
            <person name="Grigoriev I."/>
            <person name="Martin F."/>
            <person name="Vilgalys R."/>
            <person name="Bonito G."/>
        </authorList>
    </citation>
    <scope>NUCLEOTIDE SEQUENCE [LARGE SCALE GENOMIC DNA]</scope>
    <source>
        <strain evidence="1 2">AG-77</strain>
    </source>
</reference>
<protein>
    <submittedName>
        <fullName evidence="1">Uncharacterized protein</fullName>
    </submittedName>
</protein>
<evidence type="ECO:0000313" key="1">
    <source>
        <dbReference type="EMBL" id="OAQ22145.1"/>
    </source>
</evidence>